<dbReference type="Pfam" id="PF00083">
    <property type="entry name" value="Sugar_tr"/>
    <property type="match status" value="1"/>
</dbReference>
<reference evidence="10 11" key="1">
    <citation type="submission" date="2021-02" db="EMBL/GenBank/DDBJ databases">
        <title>Genome assembly of Pseudopithomyces chartarum.</title>
        <authorList>
            <person name="Jauregui R."/>
            <person name="Singh J."/>
            <person name="Voisey C."/>
        </authorList>
    </citation>
    <scope>NUCLEOTIDE SEQUENCE [LARGE SCALE GENOMIC DNA]</scope>
    <source>
        <strain evidence="10 11">AGR01</strain>
    </source>
</reference>
<feature type="transmembrane region" description="Helical" evidence="8">
    <location>
        <begin position="400"/>
        <end position="420"/>
    </location>
</feature>
<feature type="compositionally biased region" description="Polar residues" evidence="7">
    <location>
        <begin position="20"/>
        <end position="29"/>
    </location>
</feature>
<feature type="transmembrane region" description="Helical" evidence="8">
    <location>
        <begin position="169"/>
        <end position="187"/>
    </location>
</feature>
<sequence length="525" mass="58933">MAIHLEVPTSKPTHTEDTGNPRTNSTPTHRASIAVSAAERARRHLNARLANPLEGYTYSELQKMGRAYALDNALTDEDDVRAMEIGACLARDGTSLRHARRLGVSDEEMAVLERELSHRWSQPRLLYLVIVMCSICAAVQGMDETVVNGAQLFYAAQFGIGGDEYRSTWLTWWHMFLARFALGLGIGPKSATVPIYAAECTPPTIRGALVMQWQMWTAFGIMLGYAADLAFYSVADRPGIVGLNWRLMLGSAMLPAVIVCCVVFLCPESPRYYMSRGRHASAYRTMCALRFSKIQAARDTFYMAELLRAEENMKIGQSKIKELWTVPRNRRAMVASEIVMFMQQFCGINVIAYYSTAIFSLSGFTPRSSLTASLGFGIINFVFALPAIHTIDTFGRRNLLLTTFPLMALSLLFTGFSFWIPPNTDARVACIALGIYLFGVVYSPGEGPVPFTYSAEAYPLYETKGKTLEELDQIFSVPTRVHAAYGLRQIPYFFKRYIFRRDVQPERLYDMEEIVPRDLGETKLV</sequence>
<feature type="region of interest" description="Disordered" evidence="7">
    <location>
        <begin position="1"/>
        <end position="30"/>
    </location>
</feature>
<keyword evidence="5 8" id="KW-1133">Transmembrane helix</keyword>
<protein>
    <recommendedName>
        <fullName evidence="9">Major facilitator superfamily (MFS) profile domain-containing protein</fullName>
    </recommendedName>
</protein>
<keyword evidence="3" id="KW-0813">Transport</keyword>
<feature type="transmembrane region" description="Helical" evidence="8">
    <location>
        <begin position="370"/>
        <end position="388"/>
    </location>
</feature>
<dbReference type="Gene3D" id="1.20.1250.20">
    <property type="entry name" value="MFS general substrate transporter like domains"/>
    <property type="match status" value="1"/>
</dbReference>
<dbReference type="AlphaFoldDB" id="A0AAN6M2X4"/>
<feature type="transmembrane region" description="Helical" evidence="8">
    <location>
        <begin position="338"/>
        <end position="364"/>
    </location>
</feature>
<dbReference type="InterPro" id="IPR020846">
    <property type="entry name" value="MFS_dom"/>
</dbReference>
<evidence type="ECO:0000256" key="5">
    <source>
        <dbReference type="ARBA" id="ARBA00022989"/>
    </source>
</evidence>
<evidence type="ECO:0000256" key="2">
    <source>
        <dbReference type="ARBA" id="ARBA00010992"/>
    </source>
</evidence>
<dbReference type="InterPro" id="IPR050814">
    <property type="entry name" value="Myo-inositol_Transporter"/>
</dbReference>
<evidence type="ECO:0000256" key="6">
    <source>
        <dbReference type="ARBA" id="ARBA00023136"/>
    </source>
</evidence>
<keyword evidence="11" id="KW-1185">Reference proteome</keyword>
<dbReference type="EMBL" id="WVTA01000003">
    <property type="protein sequence ID" value="KAK3215389.1"/>
    <property type="molecule type" value="Genomic_DNA"/>
</dbReference>
<gene>
    <name evidence="10" type="ORF">GRF29_19g3114693</name>
</gene>
<dbReference type="PROSITE" id="PS50850">
    <property type="entry name" value="MFS"/>
    <property type="match status" value="1"/>
</dbReference>
<dbReference type="Proteomes" id="UP001280581">
    <property type="component" value="Unassembled WGS sequence"/>
</dbReference>
<evidence type="ECO:0000313" key="11">
    <source>
        <dbReference type="Proteomes" id="UP001280581"/>
    </source>
</evidence>
<comment type="caution">
    <text evidence="10">The sequence shown here is derived from an EMBL/GenBank/DDBJ whole genome shotgun (WGS) entry which is preliminary data.</text>
</comment>
<proteinExistence type="inferred from homology"/>
<dbReference type="PANTHER" id="PTHR48020:SF25">
    <property type="entry name" value="SUGAR TRANSPORTER, PUTATIVE (AFU_ORTHOLOGUE AFUA_7G05830)-RELATED"/>
    <property type="match status" value="1"/>
</dbReference>
<comment type="similarity">
    <text evidence="2">Belongs to the major facilitator superfamily. Sugar transporter (TC 2.A.1.1) family.</text>
</comment>
<dbReference type="PANTHER" id="PTHR48020">
    <property type="entry name" value="PROTON MYO-INOSITOL COTRANSPORTER"/>
    <property type="match status" value="1"/>
</dbReference>
<evidence type="ECO:0000256" key="1">
    <source>
        <dbReference type="ARBA" id="ARBA00004141"/>
    </source>
</evidence>
<evidence type="ECO:0000256" key="7">
    <source>
        <dbReference type="SAM" id="MobiDB-lite"/>
    </source>
</evidence>
<feature type="transmembrane region" description="Helical" evidence="8">
    <location>
        <begin position="247"/>
        <end position="266"/>
    </location>
</feature>
<dbReference type="GO" id="GO:0015798">
    <property type="term" value="P:myo-inositol transport"/>
    <property type="evidence" value="ECO:0007669"/>
    <property type="project" value="UniProtKB-ARBA"/>
</dbReference>
<dbReference type="SUPFAM" id="SSF103473">
    <property type="entry name" value="MFS general substrate transporter"/>
    <property type="match status" value="1"/>
</dbReference>
<keyword evidence="4 8" id="KW-0812">Transmembrane</keyword>
<dbReference type="InterPro" id="IPR036259">
    <property type="entry name" value="MFS_trans_sf"/>
</dbReference>
<feature type="transmembrane region" description="Helical" evidence="8">
    <location>
        <begin position="215"/>
        <end position="235"/>
    </location>
</feature>
<dbReference type="GO" id="GO:0022857">
    <property type="term" value="F:transmembrane transporter activity"/>
    <property type="evidence" value="ECO:0007669"/>
    <property type="project" value="InterPro"/>
</dbReference>
<name>A0AAN6M2X4_9PLEO</name>
<dbReference type="GO" id="GO:0016020">
    <property type="term" value="C:membrane"/>
    <property type="evidence" value="ECO:0007669"/>
    <property type="project" value="UniProtKB-SubCell"/>
</dbReference>
<dbReference type="PRINTS" id="PR00171">
    <property type="entry name" value="SUGRTRNSPORT"/>
</dbReference>
<evidence type="ECO:0000256" key="8">
    <source>
        <dbReference type="SAM" id="Phobius"/>
    </source>
</evidence>
<evidence type="ECO:0000256" key="3">
    <source>
        <dbReference type="ARBA" id="ARBA00022448"/>
    </source>
</evidence>
<comment type="subcellular location">
    <subcellularLocation>
        <location evidence="1">Membrane</location>
        <topology evidence="1">Multi-pass membrane protein</topology>
    </subcellularLocation>
</comment>
<evidence type="ECO:0000259" key="9">
    <source>
        <dbReference type="PROSITE" id="PS50850"/>
    </source>
</evidence>
<keyword evidence="6 8" id="KW-0472">Membrane</keyword>
<dbReference type="InterPro" id="IPR003663">
    <property type="entry name" value="Sugar/inositol_transpt"/>
</dbReference>
<accession>A0AAN6M2X4</accession>
<evidence type="ECO:0000256" key="4">
    <source>
        <dbReference type="ARBA" id="ARBA00022692"/>
    </source>
</evidence>
<evidence type="ECO:0000313" key="10">
    <source>
        <dbReference type="EMBL" id="KAK3215389.1"/>
    </source>
</evidence>
<dbReference type="GO" id="GO:0015791">
    <property type="term" value="P:polyol transmembrane transport"/>
    <property type="evidence" value="ECO:0007669"/>
    <property type="project" value="UniProtKB-ARBA"/>
</dbReference>
<feature type="domain" description="Major facilitator superfamily (MFS) profile" evidence="9">
    <location>
        <begin position="43"/>
        <end position="525"/>
    </location>
</feature>
<feature type="transmembrane region" description="Helical" evidence="8">
    <location>
        <begin position="125"/>
        <end position="142"/>
    </location>
</feature>
<dbReference type="InterPro" id="IPR005828">
    <property type="entry name" value="MFS_sugar_transport-like"/>
</dbReference>
<organism evidence="10 11">
    <name type="scientific">Pseudopithomyces chartarum</name>
    <dbReference type="NCBI Taxonomy" id="1892770"/>
    <lineage>
        <taxon>Eukaryota</taxon>
        <taxon>Fungi</taxon>
        <taxon>Dikarya</taxon>
        <taxon>Ascomycota</taxon>
        <taxon>Pezizomycotina</taxon>
        <taxon>Dothideomycetes</taxon>
        <taxon>Pleosporomycetidae</taxon>
        <taxon>Pleosporales</taxon>
        <taxon>Massarineae</taxon>
        <taxon>Didymosphaeriaceae</taxon>
        <taxon>Pseudopithomyces</taxon>
    </lineage>
</organism>